<proteinExistence type="predicted"/>
<comment type="caution">
    <text evidence="1">The sequence shown here is derived from an EMBL/GenBank/DDBJ whole genome shotgun (WGS) entry which is preliminary data.</text>
</comment>
<accession>A0ACA9QUK9</accession>
<feature type="non-terminal residue" evidence="1">
    <location>
        <position position="242"/>
    </location>
</feature>
<dbReference type="EMBL" id="CAJVPT010060347">
    <property type="protein sequence ID" value="CAG8763536.1"/>
    <property type="molecule type" value="Genomic_DNA"/>
</dbReference>
<organism evidence="1 2">
    <name type="scientific">Acaulospora colombiana</name>
    <dbReference type="NCBI Taxonomy" id="27376"/>
    <lineage>
        <taxon>Eukaryota</taxon>
        <taxon>Fungi</taxon>
        <taxon>Fungi incertae sedis</taxon>
        <taxon>Mucoromycota</taxon>
        <taxon>Glomeromycotina</taxon>
        <taxon>Glomeromycetes</taxon>
        <taxon>Diversisporales</taxon>
        <taxon>Acaulosporaceae</taxon>
        <taxon>Acaulospora</taxon>
    </lineage>
</organism>
<reference evidence="1" key="1">
    <citation type="submission" date="2021-06" db="EMBL/GenBank/DDBJ databases">
        <authorList>
            <person name="Kallberg Y."/>
            <person name="Tangrot J."/>
            <person name="Rosling A."/>
        </authorList>
    </citation>
    <scope>NUCLEOTIDE SEQUENCE</scope>
    <source>
        <strain evidence="1">CL356</strain>
    </source>
</reference>
<dbReference type="Proteomes" id="UP000789525">
    <property type="component" value="Unassembled WGS sequence"/>
</dbReference>
<evidence type="ECO:0000313" key="1">
    <source>
        <dbReference type="EMBL" id="CAG8763536.1"/>
    </source>
</evidence>
<protein>
    <submittedName>
        <fullName evidence="1">681_t:CDS:1</fullName>
    </submittedName>
</protein>
<evidence type="ECO:0000313" key="2">
    <source>
        <dbReference type="Proteomes" id="UP000789525"/>
    </source>
</evidence>
<keyword evidence="2" id="KW-1185">Reference proteome</keyword>
<sequence>MPPSEDSFLAVCLHPSITDVQFSPLYKVILPVQRHQYGKSHIQRLAIYSAQAEFIGLNDLLRLPHSLKSFTFHGKSRNSGDRRYFLGRFKRAVGHSAKSLEYLNVRWSGGKSFDDGPTVWSFRQFTCIKSLFINHFFLYGLDPETAPCIADSLPSTLEGLVVYDSGDWDKSVFIELWRKLLVKKSSTCLRNLQLVGHEPDRNLLDALVNLAASRGIRADKFQVVCILASLSASAPIQREFQP</sequence>
<name>A0ACA9QUK9_9GLOM</name>
<gene>
    <name evidence="1" type="ORF">ACOLOM_LOCUS13320</name>
</gene>